<feature type="transmembrane region" description="Helical" evidence="2">
    <location>
        <begin position="207"/>
        <end position="227"/>
    </location>
</feature>
<keyword evidence="2" id="KW-1133">Transmembrane helix</keyword>
<dbReference type="AlphaFoldDB" id="A0A7S3LPM0"/>
<feature type="region of interest" description="Disordered" evidence="1">
    <location>
        <begin position="150"/>
        <end position="199"/>
    </location>
</feature>
<dbReference type="InterPro" id="IPR032675">
    <property type="entry name" value="LRR_dom_sf"/>
</dbReference>
<evidence type="ECO:0000313" key="4">
    <source>
        <dbReference type="EMBL" id="CAE0437448.1"/>
    </source>
</evidence>
<protein>
    <recommendedName>
        <fullName evidence="5">Leucine-rich repeat-containing N-terminal plant-type domain-containing protein</fullName>
    </recommendedName>
</protein>
<evidence type="ECO:0000256" key="2">
    <source>
        <dbReference type="SAM" id="Phobius"/>
    </source>
</evidence>
<feature type="signal peptide" evidence="3">
    <location>
        <begin position="1"/>
        <end position="20"/>
    </location>
</feature>
<reference evidence="4" key="1">
    <citation type="submission" date="2021-01" db="EMBL/GenBank/DDBJ databases">
        <authorList>
            <person name="Corre E."/>
            <person name="Pelletier E."/>
            <person name="Niang G."/>
            <person name="Scheremetjew M."/>
            <person name="Finn R."/>
            <person name="Kale V."/>
            <person name="Holt S."/>
            <person name="Cochrane G."/>
            <person name="Meng A."/>
            <person name="Brown T."/>
            <person name="Cohen L."/>
        </authorList>
    </citation>
    <scope>NUCLEOTIDE SEQUENCE</scope>
    <source>
        <strain evidence="4">GSBS06</strain>
    </source>
</reference>
<organism evidence="4">
    <name type="scientific">Aplanochytrium stocchinoi</name>
    <dbReference type="NCBI Taxonomy" id="215587"/>
    <lineage>
        <taxon>Eukaryota</taxon>
        <taxon>Sar</taxon>
        <taxon>Stramenopiles</taxon>
        <taxon>Bigyra</taxon>
        <taxon>Labyrinthulomycetes</taxon>
        <taxon>Thraustochytrida</taxon>
        <taxon>Thraustochytriidae</taxon>
        <taxon>Aplanochytrium</taxon>
    </lineage>
</organism>
<evidence type="ECO:0000256" key="3">
    <source>
        <dbReference type="SAM" id="SignalP"/>
    </source>
</evidence>
<accession>A0A7S3LPM0</accession>
<name>A0A7S3LPM0_9STRA</name>
<keyword evidence="3" id="KW-0732">Signal</keyword>
<evidence type="ECO:0000256" key="1">
    <source>
        <dbReference type="SAM" id="MobiDB-lite"/>
    </source>
</evidence>
<keyword evidence="2" id="KW-0472">Membrane</keyword>
<keyword evidence="2" id="KW-0812">Transmembrane</keyword>
<feature type="compositionally biased region" description="Polar residues" evidence="1">
    <location>
        <begin position="154"/>
        <end position="193"/>
    </location>
</feature>
<evidence type="ECO:0008006" key="5">
    <source>
        <dbReference type="Google" id="ProtNLM"/>
    </source>
</evidence>
<dbReference type="EMBL" id="HBIN01010316">
    <property type="protein sequence ID" value="CAE0437448.1"/>
    <property type="molecule type" value="Transcribed_RNA"/>
</dbReference>
<dbReference type="Gene3D" id="3.80.10.10">
    <property type="entry name" value="Ribonuclease Inhibitor"/>
    <property type="match status" value="1"/>
</dbReference>
<gene>
    <name evidence="4" type="ORF">ASTO00021_LOCUS7705</name>
</gene>
<proteinExistence type="predicted"/>
<feature type="chain" id="PRO_5030675431" description="Leucine-rich repeat-containing N-terminal plant-type domain-containing protein" evidence="3">
    <location>
        <begin position="21"/>
        <end position="305"/>
    </location>
</feature>
<sequence>MKFIFFTLIHVGFQLACVFSSKIYNSNDLEIWQKFFNEANMRNSQHCNDDDTFNDPCSSCNAEGDPERPHIKCTKAHHEFYIAEIILMNNDLSGTLKTSLSGLKHIKHIDLRGNHELSGLGPEGCIQEGNFCGNSVNNCKLGAMACLSDDENDSGSTPTSRPTAADDTSSEPAPTPRPSASTNEPGPVSQPNPDNAAEAPATAGQKFVAFIMVFLLFFPGCLSVAAFRYNQQADYESEEYLERIGDDHRIESTKPQWQWTSNSFRLDRSSGSINIDNDNGLSHRIGAAMGQTNSHDNPHNAIDFI</sequence>